<evidence type="ECO:0000313" key="4">
    <source>
        <dbReference type="Proteomes" id="UP000198420"/>
    </source>
</evidence>
<dbReference type="CDD" id="cd16936">
    <property type="entry name" value="HATPase_RsbW-like"/>
    <property type="match status" value="1"/>
</dbReference>
<dbReference type="GO" id="GO:0004674">
    <property type="term" value="F:protein serine/threonine kinase activity"/>
    <property type="evidence" value="ECO:0007669"/>
    <property type="project" value="UniProtKB-KW"/>
</dbReference>
<dbReference type="Proteomes" id="UP000198420">
    <property type="component" value="Unassembled WGS sequence"/>
</dbReference>
<dbReference type="InterPro" id="IPR050267">
    <property type="entry name" value="Anti-sigma-factor_SerPK"/>
</dbReference>
<feature type="domain" description="Histidine kinase/HSP90-like ATPase" evidence="2">
    <location>
        <begin position="31"/>
        <end position="151"/>
    </location>
</feature>
<keyword evidence="1" id="KW-0723">Serine/threonine-protein kinase</keyword>
<gene>
    <name evidence="3" type="ORF">SAMN06265355_116118</name>
</gene>
<dbReference type="OrthoDB" id="3480218at2"/>
<evidence type="ECO:0000259" key="2">
    <source>
        <dbReference type="Pfam" id="PF13581"/>
    </source>
</evidence>
<dbReference type="InterPro" id="IPR036890">
    <property type="entry name" value="HATPase_C_sf"/>
</dbReference>
<organism evidence="3 4">
    <name type="scientific">Actinomadura mexicana</name>
    <dbReference type="NCBI Taxonomy" id="134959"/>
    <lineage>
        <taxon>Bacteria</taxon>
        <taxon>Bacillati</taxon>
        <taxon>Actinomycetota</taxon>
        <taxon>Actinomycetes</taxon>
        <taxon>Streptosporangiales</taxon>
        <taxon>Thermomonosporaceae</taxon>
        <taxon>Actinomadura</taxon>
    </lineage>
</organism>
<dbReference type="EMBL" id="FZNP01000016">
    <property type="protein sequence ID" value="SNS40055.1"/>
    <property type="molecule type" value="Genomic_DNA"/>
</dbReference>
<name>A0A239E5R1_9ACTN</name>
<keyword evidence="3" id="KW-0418">Kinase</keyword>
<dbReference type="SUPFAM" id="SSF55874">
    <property type="entry name" value="ATPase domain of HSP90 chaperone/DNA topoisomerase II/histidine kinase"/>
    <property type="match status" value="1"/>
</dbReference>
<dbReference type="InterPro" id="IPR003594">
    <property type="entry name" value="HATPase_dom"/>
</dbReference>
<dbReference type="PANTHER" id="PTHR35526">
    <property type="entry name" value="ANTI-SIGMA-F FACTOR RSBW-RELATED"/>
    <property type="match status" value="1"/>
</dbReference>
<evidence type="ECO:0000256" key="1">
    <source>
        <dbReference type="ARBA" id="ARBA00022527"/>
    </source>
</evidence>
<sequence length="169" mass="17387">MRTTGTGTTRPAGGGTEERDCCGVSAAWDLAADIRAAAQARALTRRSLRRWRVTGPDDVADVVLIVDELVTNAVVHGTGPVHLALRLEAGQAGARLTGEVGDADPRAPGAPAGPPPVLDWSEAGRGLLLVASLATEFGARPAPPGKTIWFTRDLDPLDAPALTADAPAD</sequence>
<reference evidence="4" key="1">
    <citation type="submission" date="2017-06" db="EMBL/GenBank/DDBJ databases">
        <authorList>
            <person name="Varghese N."/>
            <person name="Submissions S."/>
        </authorList>
    </citation>
    <scope>NUCLEOTIDE SEQUENCE [LARGE SCALE GENOMIC DNA]</scope>
    <source>
        <strain evidence="4">DSM 44485</strain>
    </source>
</reference>
<evidence type="ECO:0000313" key="3">
    <source>
        <dbReference type="EMBL" id="SNS40055.1"/>
    </source>
</evidence>
<dbReference type="PANTHER" id="PTHR35526:SF3">
    <property type="entry name" value="ANTI-SIGMA-F FACTOR RSBW"/>
    <property type="match status" value="1"/>
</dbReference>
<keyword evidence="3" id="KW-0808">Transferase</keyword>
<dbReference type="Gene3D" id="3.30.565.10">
    <property type="entry name" value="Histidine kinase-like ATPase, C-terminal domain"/>
    <property type="match status" value="1"/>
</dbReference>
<protein>
    <submittedName>
        <fullName evidence="3">Anti-sigma regulatory factor (Ser/Thr protein kinase)</fullName>
    </submittedName>
</protein>
<dbReference type="Pfam" id="PF13581">
    <property type="entry name" value="HATPase_c_2"/>
    <property type="match status" value="1"/>
</dbReference>
<dbReference type="AlphaFoldDB" id="A0A239E5R1"/>
<accession>A0A239E5R1</accession>
<keyword evidence="4" id="KW-1185">Reference proteome</keyword>
<proteinExistence type="predicted"/>